<dbReference type="RefSeq" id="WP_071209266.1">
    <property type="nucleotide sequence ID" value="NZ_CP061578.1"/>
</dbReference>
<dbReference type="SUPFAM" id="SSF51306">
    <property type="entry name" value="LexA/Signal peptidase"/>
    <property type="match status" value="1"/>
</dbReference>
<dbReference type="PROSITE" id="PS50943">
    <property type="entry name" value="HTH_CROC1"/>
    <property type="match status" value="1"/>
</dbReference>
<gene>
    <name evidence="4" type="ORF">IC779_14140</name>
</gene>
<dbReference type="Proteomes" id="UP000516672">
    <property type="component" value="Chromosome"/>
</dbReference>
<dbReference type="PANTHER" id="PTHR40661">
    <property type="match status" value="1"/>
</dbReference>
<dbReference type="EMBL" id="CP061828">
    <property type="protein sequence ID" value="QOD72221.1"/>
    <property type="molecule type" value="Genomic_DNA"/>
</dbReference>
<keyword evidence="2" id="KW-0238">DNA-binding</keyword>
<dbReference type="Gene3D" id="2.10.109.10">
    <property type="entry name" value="Umud Fragment, subunit A"/>
    <property type="match status" value="1"/>
</dbReference>
<dbReference type="InterPro" id="IPR010982">
    <property type="entry name" value="Lambda_DNA-bd_dom_sf"/>
</dbReference>
<dbReference type="SUPFAM" id="SSF47413">
    <property type="entry name" value="lambda repressor-like DNA-binding domains"/>
    <property type="match status" value="1"/>
</dbReference>
<name>A0A7H2QUL3_9GAMM</name>
<dbReference type="PANTHER" id="PTHR40661:SF3">
    <property type="entry name" value="FELS-1 PROPHAGE TRANSCRIPTIONAL REGULATOR"/>
    <property type="match status" value="1"/>
</dbReference>
<dbReference type="SMART" id="SM00530">
    <property type="entry name" value="HTH_XRE"/>
    <property type="match status" value="1"/>
</dbReference>
<reference evidence="5" key="2">
    <citation type="submission" date="2020-10" db="EMBL/GenBank/DDBJ databases">
        <title>Clinical and molecular characterization of Acinetobacter seifertii in Taiwan.</title>
        <authorList>
            <person name="Li L.-H."/>
            <person name="Yang Y.-S."/>
            <person name="Sun J.-R."/>
            <person name="Huang T.-W."/>
            <person name="Huang W.-C."/>
            <person name="Wang Y.-C."/>
            <person name="Kuo T.-H."/>
            <person name="Kuo S.-C."/>
            <person name="Chen T.-L."/>
        </authorList>
    </citation>
    <scope>NUCLEOTIDE SEQUENCE [LARGE SCALE GENOMIC DNA]</scope>
    <source>
        <strain evidence="5">AS42</strain>
    </source>
</reference>
<dbReference type="InterPro" id="IPR001387">
    <property type="entry name" value="Cro/C1-type_HTH"/>
</dbReference>
<dbReference type="GO" id="GO:0003677">
    <property type="term" value="F:DNA binding"/>
    <property type="evidence" value="ECO:0007669"/>
    <property type="project" value="UniProtKB-KW"/>
</dbReference>
<dbReference type="AlphaFoldDB" id="A0A7H2QUL3"/>
<protein>
    <submittedName>
        <fullName evidence="4">Helix-turn-helix domain-containing protein</fullName>
    </submittedName>
</protein>
<dbReference type="InterPro" id="IPR039418">
    <property type="entry name" value="LexA-like"/>
</dbReference>
<dbReference type="Pfam" id="PF01381">
    <property type="entry name" value="HTH_3"/>
    <property type="match status" value="1"/>
</dbReference>
<dbReference type="InterPro" id="IPR036286">
    <property type="entry name" value="LexA/Signal_pep-like_sf"/>
</dbReference>
<accession>A0A7H2QUL3</accession>
<dbReference type="InterPro" id="IPR015927">
    <property type="entry name" value="Peptidase_S24_S26A/B/C"/>
</dbReference>
<evidence type="ECO:0000313" key="4">
    <source>
        <dbReference type="EMBL" id="QOD72221.1"/>
    </source>
</evidence>
<evidence type="ECO:0000256" key="1">
    <source>
        <dbReference type="ARBA" id="ARBA00023015"/>
    </source>
</evidence>
<dbReference type="CDD" id="cd00093">
    <property type="entry name" value="HTH_XRE"/>
    <property type="match status" value="1"/>
</dbReference>
<evidence type="ECO:0000256" key="3">
    <source>
        <dbReference type="ARBA" id="ARBA00023163"/>
    </source>
</evidence>
<keyword evidence="3" id="KW-0804">Transcription</keyword>
<dbReference type="Pfam" id="PF00717">
    <property type="entry name" value="Peptidase_S24"/>
    <property type="match status" value="1"/>
</dbReference>
<evidence type="ECO:0000256" key="2">
    <source>
        <dbReference type="ARBA" id="ARBA00023125"/>
    </source>
</evidence>
<sequence>MSLHSRIRQKLEEKKLRAADLARATKKSPVAVKKWLDGTSVPTAENLKVIAKFLGVSDDWLLYGGPVEQESNNLPQLNVLDIEAFKQKYNIPDSEEAVKFVQTPTKPFPIQKRYVPVKAYSKMGMDGYFTDMGYDGNAGDGYVPTHSAGPRAYGIKGTGDSMFPAIRNGWYVVCDPDAELVSNEFVQVCLKDGRCTIKEFVGINGGVLSLLSVNGGERFFFEMDEVESITAITDIVPPSQHRQEHPYSH</sequence>
<reference evidence="4 5" key="1">
    <citation type="submission" date="2020-09" db="EMBL/GenBank/DDBJ databases">
        <authorList>
            <person name="Chen F.-J."/>
            <person name="Lee Y.-T."/>
        </authorList>
    </citation>
    <scope>NUCLEOTIDE SEQUENCE [LARGE SCALE GENOMIC DNA]</scope>
    <source>
        <strain evidence="4 5">AS42</strain>
    </source>
</reference>
<organism evidence="4 5">
    <name type="scientific">Acinetobacter seifertii</name>
    <dbReference type="NCBI Taxonomy" id="1530123"/>
    <lineage>
        <taxon>Bacteria</taxon>
        <taxon>Pseudomonadati</taxon>
        <taxon>Pseudomonadota</taxon>
        <taxon>Gammaproteobacteria</taxon>
        <taxon>Moraxellales</taxon>
        <taxon>Moraxellaceae</taxon>
        <taxon>Acinetobacter</taxon>
        <taxon>Acinetobacter calcoaceticus/baumannii complex</taxon>
    </lineage>
</organism>
<dbReference type="Gene3D" id="1.10.260.40">
    <property type="entry name" value="lambda repressor-like DNA-binding domains"/>
    <property type="match status" value="1"/>
</dbReference>
<proteinExistence type="predicted"/>
<dbReference type="CDD" id="cd06529">
    <property type="entry name" value="S24_LexA-like"/>
    <property type="match status" value="1"/>
</dbReference>
<keyword evidence="1" id="KW-0805">Transcription regulation</keyword>
<evidence type="ECO:0000313" key="5">
    <source>
        <dbReference type="Proteomes" id="UP000516672"/>
    </source>
</evidence>